<sequence>MHSIIQHLVHKGNVSEKCICQTQWGYCNHEIDNERLESAREILTSQRFRYIKTDLDYHDDLRELARCSFCECCENNVQVKTHRAKLVKCMSDEQQKERPVEIGTTKTSERNINTASTKVDSYGYEFKAADCTMNTQGLKRRVPPKTDSKDDKVQTSIDQDEIKRLREKVRNLEAEKAGLDHQILDLTKRLEHEHETAASYLEAGNTLLETYEQVKRKYATDKARWEAKESGLLMRIAKSEQHNHQLQQESRARRMANVRELLQVSGAVKVLHDKLSWILGSHPEDEVEEEL</sequence>
<dbReference type="AlphaFoldDB" id="A0A9P8EA88"/>
<reference evidence="2" key="2">
    <citation type="submission" date="2021-08" db="EMBL/GenBank/DDBJ databases">
        <authorList>
            <person name="Gostincar C."/>
            <person name="Sun X."/>
            <person name="Song Z."/>
            <person name="Gunde-Cimerman N."/>
        </authorList>
    </citation>
    <scope>NUCLEOTIDE SEQUENCE</scope>
    <source>
        <strain evidence="2">EXF-9911</strain>
    </source>
</reference>
<gene>
    <name evidence="2" type="ORF">KCU76_g11915</name>
</gene>
<evidence type="ECO:0000313" key="2">
    <source>
        <dbReference type="EMBL" id="KAG9685148.1"/>
    </source>
</evidence>
<organism evidence="2 3">
    <name type="scientific">Aureobasidium melanogenum</name>
    <name type="common">Aureobasidium pullulans var. melanogenum</name>
    <dbReference type="NCBI Taxonomy" id="46634"/>
    <lineage>
        <taxon>Eukaryota</taxon>
        <taxon>Fungi</taxon>
        <taxon>Dikarya</taxon>
        <taxon>Ascomycota</taxon>
        <taxon>Pezizomycotina</taxon>
        <taxon>Dothideomycetes</taxon>
        <taxon>Dothideomycetidae</taxon>
        <taxon>Dothideales</taxon>
        <taxon>Saccotheciaceae</taxon>
        <taxon>Aureobasidium</taxon>
    </lineage>
</organism>
<name>A0A9P8EA88_AURME</name>
<dbReference type="OrthoDB" id="3918677at2759"/>
<protein>
    <submittedName>
        <fullName evidence="2">Uncharacterized protein</fullName>
    </submittedName>
</protein>
<feature type="coiled-coil region" evidence="1">
    <location>
        <begin position="155"/>
        <end position="189"/>
    </location>
</feature>
<proteinExistence type="predicted"/>
<comment type="caution">
    <text evidence="2">The sequence shown here is derived from an EMBL/GenBank/DDBJ whole genome shotgun (WGS) entry which is preliminary data.</text>
</comment>
<evidence type="ECO:0000313" key="3">
    <source>
        <dbReference type="Proteomes" id="UP000779574"/>
    </source>
</evidence>
<evidence type="ECO:0000256" key="1">
    <source>
        <dbReference type="SAM" id="Coils"/>
    </source>
</evidence>
<reference evidence="2" key="1">
    <citation type="journal article" date="2021" name="J Fungi (Basel)">
        <title>Virulence traits and population genomics of the black yeast Aureobasidium melanogenum.</title>
        <authorList>
            <person name="Cernosa A."/>
            <person name="Sun X."/>
            <person name="Gostincar C."/>
            <person name="Fang C."/>
            <person name="Gunde-Cimerman N."/>
            <person name="Song Z."/>
        </authorList>
    </citation>
    <scope>NUCLEOTIDE SEQUENCE</scope>
    <source>
        <strain evidence="2">EXF-9911</strain>
    </source>
</reference>
<dbReference type="EMBL" id="JAHFXF010000591">
    <property type="protein sequence ID" value="KAG9685148.1"/>
    <property type="molecule type" value="Genomic_DNA"/>
</dbReference>
<keyword evidence="1" id="KW-0175">Coiled coil</keyword>
<accession>A0A9P8EA88</accession>
<feature type="non-terminal residue" evidence="2">
    <location>
        <position position="291"/>
    </location>
</feature>
<dbReference type="Proteomes" id="UP000779574">
    <property type="component" value="Unassembled WGS sequence"/>
</dbReference>